<dbReference type="Pfam" id="PF22974">
    <property type="entry name" value="DUF7029"/>
    <property type="match status" value="1"/>
</dbReference>
<dbReference type="EMBL" id="PNEN01000563">
    <property type="protein sequence ID" value="PPJ54456.1"/>
    <property type="molecule type" value="Genomic_DNA"/>
</dbReference>
<dbReference type="STRING" id="357750.A0A2S6C423"/>
<evidence type="ECO:0000313" key="3">
    <source>
        <dbReference type="EMBL" id="PPJ54456.1"/>
    </source>
</evidence>
<sequence>MRYYVPFTVILAAFAVTIKPTPAPKKVLAYDPPTPVDLNITVERLASIKQLVRDERRFFDPIRESMFTNHSSIASSNHRKRTLRVRNTATNASGNVALQDGASIYYAPSDFQRGHGQQFAKLDVASEEKMTKVLSMEHFDDVINTAKCEKDGKVELPFDKKVQFQQVREEWQWINDGKEHAVILITENEHCDRNSTDGSPRQAWKATKAEFDDKTNKVHLTAKPISFEEAFGNNWHLKIQRDETSTHTLHKRGGHISLNKDFSGYGINLPASLRPDGILSNPDAIGRLTCSTCAITGDIDFGIDIHGFTGGGTLHITASSISATVTLLLEIYTAIASGSVQDNEIWGYVVPNAGIHIKGILDMGPTIKFLLSSDFYSPIDEQLAVQVGYKLSFPQNVEFKWDVFDPLKPKLTGFDPKFEALPPGISDDLQVHGKIGPKLELSLDWKILGQGASVGFQFSAAELALNVTVDDRQPACGHGKGTNAISLSSNVQSQQHGNESTNVQDDGISGVNLDLDLSQEIVAKESVGMWKLKTTGRQTLASTKYDLVSTCIPITGATKLTPMTASASVNTFIPWTGDLGDLATAKLISGAKEVASAYKELGERALVPLWKSELEPKVTSVLAQVTKEAVEAAGKVTSVEHVATSVVVSVATDVATKVENVVEKATDVLADAGKKAGNEICKAFGC</sequence>
<dbReference type="OrthoDB" id="160645at2759"/>
<keyword evidence="4" id="KW-1185">Reference proteome</keyword>
<feature type="domain" description="DUF7223" evidence="2">
    <location>
        <begin position="288"/>
        <end position="491"/>
    </location>
</feature>
<reference evidence="4" key="1">
    <citation type="journal article" date="2017" name="bioRxiv">
        <title>Conservation of a gene cluster reveals novel cercosporin biosynthetic mechanisms and extends production to the genus Colletotrichum.</title>
        <authorList>
            <person name="de Jonge R."/>
            <person name="Ebert M.K."/>
            <person name="Huitt-Roehl C.R."/>
            <person name="Pal P."/>
            <person name="Suttle J.C."/>
            <person name="Spanner R.E."/>
            <person name="Neubauer J.D."/>
            <person name="Jurick W.M.II."/>
            <person name="Stott K.A."/>
            <person name="Secor G.A."/>
            <person name="Thomma B.P.H.J."/>
            <person name="Van de Peer Y."/>
            <person name="Townsend C.A."/>
            <person name="Bolton M.D."/>
        </authorList>
    </citation>
    <scope>NUCLEOTIDE SEQUENCE [LARGE SCALE GENOMIC DNA]</scope>
    <source>
        <strain evidence="4">CBS538.71</strain>
    </source>
</reference>
<evidence type="ECO:0000259" key="2">
    <source>
        <dbReference type="Pfam" id="PF23865"/>
    </source>
</evidence>
<dbReference type="AlphaFoldDB" id="A0A2S6C423"/>
<comment type="caution">
    <text evidence="3">The sequence shown here is derived from an EMBL/GenBank/DDBJ whole genome shotgun (WGS) entry which is preliminary data.</text>
</comment>
<accession>A0A2S6C423</accession>
<evidence type="ECO:0000313" key="4">
    <source>
        <dbReference type="Proteomes" id="UP000237631"/>
    </source>
</evidence>
<protein>
    <submittedName>
        <fullName evidence="3">Uncharacterized protein</fullName>
    </submittedName>
</protein>
<dbReference type="InterPro" id="IPR054293">
    <property type="entry name" value="DUF7029"/>
</dbReference>
<dbReference type="Proteomes" id="UP000237631">
    <property type="component" value="Unassembled WGS sequence"/>
</dbReference>
<feature type="domain" description="DUF7029" evidence="1">
    <location>
        <begin position="131"/>
        <end position="232"/>
    </location>
</feature>
<gene>
    <name evidence="3" type="ORF">CBER1_06932</name>
</gene>
<evidence type="ECO:0000259" key="1">
    <source>
        <dbReference type="Pfam" id="PF22974"/>
    </source>
</evidence>
<dbReference type="Pfam" id="PF23865">
    <property type="entry name" value="DUF7223"/>
    <property type="match status" value="1"/>
</dbReference>
<dbReference type="InterPro" id="IPR055647">
    <property type="entry name" value="DUF7223"/>
</dbReference>
<proteinExistence type="predicted"/>
<organism evidence="3 4">
    <name type="scientific">Cercospora berteroae</name>
    <dbReference type="NCBI Taxonomy" id="357750"/>
    <lineage>
        <taxon>Eukaryota</taxon>
        <taxon>Fungi</taxon>
        <taxon>Dikarya</taxon>
        <taxon>Ascomycota</taxon>
        <taxon>Pezizomycotina</taxon>
        <taxon>Dothideomycetes</taxon>
        <taxon>Dothideomycetidae</taxon>
        <taxon>Mycosphaerellales</taxon>
        <taxon>Mycosphaerellaceae</taxon>
        <taxon>Cercospora</taxon>
    </lineage>
</organism>
<name>A0A2S6C423_9PEZI</name>